<dbReference type="Pfam" id="PF13191">
    <property type="entry name" value="AAA_16"/>
    <property type="match status" value="1"/>
</dbReference>
<dbReference type="KEGG" id="acab:QRX50_35530"/>
<dbReference type="PANTHER" id="PTHR16305">
    <property type="entry name" value="TESTICULAR SOLUBLE ADENYLYL CYCLASE"/>
    <property type="match status" value="1"/>
</dbReference>
<dbReference type="InterPro" id="IPR016032">
    <property type="entry name" value="Sig_transdc_resp-reg_C-effctor"/>
</dbReference>
<dbReference type="Pfam" id="PF00196">
    <property type="entry name" value="GerE"/>
    <property type="match status" value="1"/>
</dbReference>
<dbReference type="CDD" id="cd06170">
    <property type="entry name" value="LuxR_C_like"/>
    <property type="match status" value="1"/>
</dbReference>
<dbReference type="InterPro" id="IPR036388">
    <property type="entry name" value="WH-like_DNA-bd_sf"/>
</dbReference>
<gene>
    <name evidence="4" type="ORF">QRX50_35530</name>
</gene>
<dbReference type="InterPro" id="IPR041664">
    <property type="entry name" value="AAA_16"/>
</dbReference>
<name>A0A9Y2IE71_9PSEU</name>
<proteinExistence type="predicted"/>
<evidence type="ECO:0000313" key="5">
    <source>
        <dbReference type="Proteomes" id="UP001236014"/>
    </source>
</evidence>
<dbReference type="SUPFAM" id="SSF52540">
    <property type="entry name" value="P-loop containing nucleoside triphosphate hydrolases"/>
    <property type="match status" value="1"/>
</dbReference>
<dbReference type="Gene3D" id="1.10.10.10">
    <property type="entry name" value="Winged helix-like DNA-binding domain superfamily/Winged helix DNA-binding domain"/>
    <property type="match status" value="1"/>
</dbReference>
<organism evidence="4 5">
    <name type="scientific">Amycolatopsis carbonis</name>
    <dbReference type="NCBI Taxonomy" id="715471"/>
    <lineage>
        <taxon>Bacteria</taxon>
        <taxon>Bacillati</taxon>
        <taxon>Actinomycetota</taxon>
        <taxon>Actinomycetes</taxon>
        <taxon>Pseudonocardiales</taxon>
        <taxon>Pseudonocardiaceae</taxon>
        <taxon>Amycolatopsis</taxon>
    </lineage>
</organism>
<dbReference type="GO" id="GO:0003677">
    <property type="term" value="F:DNA binding"/>
    <property type="evidence" value="ECO:0007669"/>
    <property type="project" value="InterPro"/>
</dbReference>
<dbReference type="SMART" id="SM00421">
    <property type="entry name" value="HTH_LUXR"/>
    <property type="match status" value="1"/>
</dbReference>
<dbReference type="PROSITE" id="PS00622">
    <property type="entry name" value="HTH_LUXR_1"/>
    <property type="match status" value="1"/>
</dbReference>
<accession>A0A9Y2IE71</accession>
<keyword evidence="5" id="KW-1185">Reference proteome</keyword>
<dbReference type="PANTHER" id="PTHR16305:SF35">
    <property type="entry name" value="TRANSCRIPTIONAL ACTIVATOR DOMAIN"/>
    <property type="match status" value="1"/>
</dbReference>
<dbReference type="RefSeq" id="WP_285967471.1">
    <property type="nucleotide sequence ID" value="NZ_CP127294.1"/>
</dbReference>
<dbReference type="EMBL" id="CP127294">
    <property type="protein sequence ID" value="WIX76723.1"/>
    <property type="molecule type" value="Genomic_DNA"/>
</dbReference>
<evidence type="ECO:0000313" key="4">
    <source>
        <dbReference type="EMBL" id="WIX76723.1"/>
    </source>
</evidence>
<keyword evidence="2" id="KW-0067">ATP-binding</keyword>
<feature type="domain" description="HTH luxR-type" evidence="3">
    <location>
        <begin position="845"/>
        <end position="907"/>
    </location>
</feature>
<dbReference type="GO" id="GO:0005737">
    <property type="term" value="C:cytoplasm"/>
    <property type="evidence" value="ECO:0007669"/>
    <property type="project" value="TreeGrafter"/>
</dbReference>
<dbReference type="InterPro" id="IPR027417">
    <property type="entry name" value="P-loop_NTPase"/>
</dbReference>
<dbReference type="SUPFAM" id="SSF46894">
    <property type="entry name" value="C-terminal effector domain of the bipartite response regulators"/>
    <property type="match status" value="1"/>
</dbReference>
<evidence type="ECO:0000256" key="2">
    <source>
        <dbReference type="ARBA" id="ARBA00022840"/>
    </source>
</evidence>
<dbReference type="GO" id="GO:0006355">
    <property type="term" value="P:regulation of DNA-templated transcription"/>
    <property type="evidence" value="ECO:0007669"/>
    <property type="project" value="InterPro"/>
</dbReference>
<dbReference type="InterPro" id="IPR000792">
    <property type="entry name" value="Tscrpt_reg_LuxR_C"/>
</dbReference>
<reference evidence="4 5" key="1">
    <citation type="submission" date="2023-06" db="EMBL/GenBank/DDBJ databases">
        <authorList>
            <person name="Oyuntsetseg B."/>
            <person name="Kim S.B."/>
        </authorList>
    </citation>
    <scope>NUCLEOTIDE SEQUENCE [LARGE SCALE GENOMIC DNA]</scope>
    <source>
        <strain evidence="4 5">2-15</strain>
    </source>
</reference>
<dbReference type="Proteomes" id="UP001236014">
    <property type="component" value="Chromosome"/>
</dbReference>
<protein>
    <submittedName>
        <fullName evidence="4">AAA family ATPase</fullName>
    </submittedName>
</protein>
<dbReference type="AlphaFoldDB" id="A0A9Y2IE71"/>
<evidence type="ECO:0000259" key="3">
    <source>
        <dbReference type="PROSITE" id="PS50043"/>
    </source>
</evidence>
<dbReference type="GO" id="GO:0005524">
    <property type="term" value="F:ATP binding"/>
    <property type="evidence" value="ECO:0007669"/>
    <property type="project" value="UniProtKB-KW"/>
</dbReference>
<sequence length="907" mass="98230">MLRNRHSERVEFDRLVDAVRAGQSRVLVVRGEPGVGKTALLEYVAEVARGCRVVRAAGIESETELAFAGLHQVCAPMLDRLAWLPDPQRVALETVLGLGTSASPPDRFLVGLAVLSLLAEAARRRPLMCLVDDAQWLDQASVQTLAFVARRLSAESVGVVFALRESHETGELTGLPELVIGGLRDEDARELLDSALQGPLDPQVRDRLLAETRGNPLALLELPSGLSLAELAGGFGLPSIKGLPSRVEESFHRRLALLPPETRLLLLVAAAEQSGEPVLLWRAAERLGTGIAAAAPAEETGLVTFGPRVWFRHPLVRSTVYRGASPEDRRRVHAALGAVTDPEGEPDRRAWHRAHAAAGPDEEVAAELERSAGRAQARGGVAAAAAFLERATELTLGPVLRAERALAAAQAKHQAGALDAALDLLGVTESGPPDEFRRARCELLRAQIALALSHGRDAPPLLLRAAARLAPLDVRLARETYLHALEAAIFAGNGERIREAAKAAHGAPPAPEPPRPLDRLLDGLAAQLVEGYAAAVVPLQQALNAFRSPDIASEDVFRWTWLAIFAAQNLWDDETYDVITRRHIQIARDTGTLAGLPLALQSHMCGRVFAGELTEAEPLHTECEAVAEATGSQIAPYGGLLLRAWQGREAEFHTLSESAVAGAVARGERIALTATAWASVVLYNGLGHYEDALRAGRQLMDYDYPDQRFLSQWGGAEVIEAAVRAGGRELATDIWAWFSPLLCATGTDWALGVEARTRALLADGPAAEDAYRDAIDHLARTRRRPELARAHLLYGEWLHRERRRGDARDQLRTAHDLYSTMGMAGFAERAARELEATGETIRTHATETSSDLTAQEAQIAHLVQNGHTNPDIAERLFLSPRTIEQHLTRIYDKLMTPPKPPSPPAPP</sequence>
<dbReference type="GO" id="GO:0004016">
    <property type="term" value="F:adenylate cyclase activity"/>
    <property type="evidence" value="ECO:0007669"/>
    <property type="project" value="TreeGrafter"/>
</dbReference>
<dbReference type="PROSITE" id="PS50043">
    <property type="entry name" value="HTH_LUXR_2"/>
    <property type="match status" value="1"/>
</dbReference>
<keyword evidence="1" id="KW-0547">Nucleotide-binding</keyword>
<evidence type="ECO:0000256" key="1">
    <source>
        <dbReference type="ARBA" id="ARBA00022741"/>
    </source>
</evidence>
<dbReference type="PRINTS" id="PR00038">
    <property type="entry name" value="HTHLUXR"/>
</dbReference>